<protein>
    <submittedName>
        <fullName evidence="2">Phage/plasmid replication protein</fullName>
    </submittedName>
</protein>
<accession>A0ABU1EPD7</accession>
<dbReference type="InterPro" id="IPR022686">
    <property type="entry name" value="G2P_N"/>
</dbReference>
<proteinExistence type="predicted"/>
<gene>
    <name evidence="2" type="ORF">RE431_06325</name>
</gene>
<reference evidence="3" key="1">
    <citation type="submission" date="2023-07" db="EMBL/GenBank/DDBJ databases">
        <title>Christiangramia sp. SM2212., a novel bacterium of the family Flavobacteriaceae isolated from the sea sediment.</title>
        <authorList>
            <person name="Wang J."/>
            <person name="Zhang X."/>
        </authorList>
    </citation>
    <scope>NUCLEOTIDE SEQUENCE [LARGE SCALE GENOMIC DNA]</scope>
    <source>
        <strain evidence="3">SM2212</strain>
    </source>
</reference>
<feature type="domain" description="Replication-associated protein G2P N-terminal" evidence="1">
    <location>
        <begin position="181"/>
        <end position="282"/>
    </location>
</feature>
<evidence type="ECO:0000259" key="1">
    <source>
        <dbReference type="Pfam" id="PF05144"/>
    </source>
</evidence>
<dbReference type="RefSeq" id="WP_309561121.1">
    <property type="nucleotide sequence ID" value="NZ_JAVJIU010000002.1"/>
</dbReference>
<evidence type="ECO:0000313" key="2">
    <source>
        <dbReference type="EMBL" id="MDR5590247.1"/>
    </source>
</evidence>
<dbReference type="Pfam" id="PF05144">
    <property type="entry name" value="Phage_CRI"/>
    <property type="match status" value="1"/>
</dbReference>
<comment type="caution">
    <text evidence="2">The sequence shown here is derived from an EMBL/GenBank/DDBJ whole genome shotgun (WGS) entry which is preliminary data.</text>
</comment>
<name>A0ABU1EPD7_9FLAO</name>
<sequence length="690" mass="81638">MLDTIGLRLHAINDIKTGTLNIIKSENGLSPYAVPAHNDLYKKMMAAKDRDFTMTVHYSRERETYEETDAETVHILENAPRLTKHWSVKDRMRFVHGEKSKDVIKGINGEYRVPSSFSDATFFINPNAGYIDFQVSIPKYLYGHSLAQFIPQENSDLKFKHGLKFNEWKFQKEHLYERLRKFIEKFFTDLCHHFGVEVLPDENYIEITRLDLCYNMYFKDKEEALKVLDNLKKINKKRRKKKLNEGLMDHDTTLDFKSSVGAYYKIYHKGTEYSESKYGDLRKHLKINREYIEKMINRYSNPENKKFYGDHHAEIWGHFKAKGQGNDYMLSEKNKDKLQKVIDHINSEVPYKVNFLKKEMDKILRYEVSLKGAFFANLFKRHCFRRNDPVHFDAMKRYKNTASVLNNQAKDPTKITRHDRRNYKMMHKYLNRALVLIVGDNQTLKRHGLRSGSDHNSITNEYKITKFQYAYTGIGKHDTAHFDDFFLKQCVKKLSDFISEYTIDVIEPYDDVMSKIKHHNEQVKKKVEIYNSVNHWKCIQPNGEYKRKRVKVKTFEGNYIHVDGPIISKATQLLSRKELMEEGMKTINQTVLGSIITQLYVHHKSLDNIFNEMGTHKSTRSRLRADLRMFDIYDNTMNVSEAVIMKTDFSDYYWKTSGLEYQKKFYRNLKLISEDYGINPFDPRDEANIA</sequence>
<evidence type="ECO:0000313" key="3">
    <source>
        <dbReference type="Proteomes" id="UP001257234"/>
    </source>
</evidence>
<keyword evidence="3" id="KW-1185">Reference proteome</keyword>
<dbReference type="Proteomes" id="UP001257234">
    <property type="component" value="Unassembled WGS sequence"/>
</dbReference>
<organism evidence="2 3">
    <name type="scientific">Christiangramia sediminicola</name>
    <dbReference type="NCBI Taxonomy" id="3073267"/>
    <lineage>
        <taxon>Bacteria</taxon>
        <taxon>Pseudomonadati</taxon>
        <taxon>Bacteroidota</taxon>
        <taxon>Flavobacteriia</taxon>
        <taxon>Flavobacteriales</taxon>
        <taxon>Flavobacteriaceae</taxon>
        <taxon>Christiangramia</taxon>
    </lineage>
</organism>
<dbReference type="EMBL" id="JAVJIU010000002">
    <property type="protein sequence ID" value="MDR5590247.1"/>
    <property type="molecule type" value="Genomic_DNA"/>
</dbReference>